<comment type="caution">
    <text evidence="3">The sequence shown here is derived from an EMBL/GenBank/DDBJ whole genome shotgun (WGS) entry which is preliminary data.</text>
</comment>
<dbReference type="GO" id="GO:0046872">
    <property type="term" value="F:metal ion binding"/>
    <property type="evidence" value="ECO:0007669"/>
    <property type="project" value="InterPro"/>
</dbReference>
<dbReference type="InterPro" id="IPR029039">
    <property type="entry name" value="Flavoprotein-like_sf"/>
</dbReference>
<dbReference type="PANTHER" id="PTHR43717:SF1">
    <property type="entry name" value="ANAEROBIC NITRIC OXIDE REDUCTASE FLAVORUBREDOXIN"/>
    <property type="match status" value="1"/>
</dbReference>
<evidence type="ECO:0000313" key="3">
    <source>
        <dbReference type="EMBL" id="MBB6217959.1"/>
    </source>
</evidence>
<dbReference type="Proteomes" id="UP000579281">
    <property type="component" value="Unassembled WGS sequence"/>
</dbReference>
<reference evidence="3 4" key="1">
    <citation type="submission" date="2020-08" db="EMBL/GenBank/DDBJ databases">
        <title>Genomic Encyclopedia of Type Strains, Phase IV (KMG-IV): sequencing the most valuable type-strain genomes for metagenomic binning, comparative biology and taxonomic classification.</title>
        <authorList>
            <person name="Goeker M."/>
        </authorList>
    </citation>
    <scope>NUCLEOTIDE SEQUENCE [LARGE SCALE GENOMIC DNA]</scope>
    <source>
        <strain evidence="3 4">DSM 103526</strain>
    </source>
</reference>
<dbReference type="PANTHER" id="PTHR43717">
    <property type="entry name" value="ANAEROBIC NITRIC OXIDE REDUCTASE FLAVORUBREDOXIN"/>
    <property type="match status" value="1"/>
</dbReference>
<comment type="similarity">
    <text evidence="1">In the N-terminal section; belongs to the zinc metallo-hydrolase group 3 family.</text>
</comment>
<keyword evidence="4" id="KW-1185">Reference proteome</keyword>
<dbReference type="GO" id="GO:0010181">
    <property type="term" value="F:FMN binding"/>
    <property type="evidence" value="ECO:0007669"/>
    <property type="project" value="InterPro"/>
</dbReference>
<accession>A0A841L6E0</accession>
<evidence type="ECO:0000259" key="2">
    <source>
        <dbReference type="PROSITE" id="PS50902"/>
    </source>
</evidence>
<dbReference type="GO" id="GO:0009055">
    <property type="term" value="F:electron transfer activity"/>
    <property type="evidence" value="ECO:0007669"/>
    <property type="project" value="InterPro"/>
</dbReference>
<dbReference type="Pfam" id="PF19583">
    <property type="entry name" value="ODP"/>
    <property type="match status" value="1"/>
</dbReference>
<feature type="domain" description="Flavodoxin-like" evidence="2">
    <location>
        <begin position="251"/>
        <end position="389"/>
    </location>
</feature>
<dbReference type="Gene3D" id="3.60.15.10">
    <property type="entry name" value="Ribonuclease Z/Hydroxyacylglutathione hydrolase-like"/>
    <property type="match status" value="1"/>
</dbReference>
<dbReference type="CDD" id="cd07709">
    <property type="entry name" value="flavodiiron_proteins_MBL-fold"/>
    <property type="match status" value="1"/>
</dbReference>
<organism evidence="3 4">
    <name type="scientific">Anaerosolibacter carboniphilus</name>
    <dbReference type="NCBI Taxonomy" id="1417629"/>
    <lineage>
        <taxon>Bacteria</taxon>
        <taxon>Bacillati</taxon>
        <taxon>Bacillota</taxon>
        <taxon>Clostridia</taxon>
        <taxon>Peptostreptococcales</taxon>
        <taxon>Thermotaleaceae</taxon>
        <taxon>Anaerosolibacter</taxon>
    </lineage>
</organism>
<gene>
    <name evidence="3" type="ORF">HNQ80_004096</name>
</gene>
<evidence type="ECO:0000256" key="1">
    <source>
        <dbReference type="ARBA" id="ARBA00007121"/>
    </source>
</evidence>
<dbReference type="EMBL" id="JACHEN010000031">
    <property type="protein sequence ID" value="MBB6217959.1"/>
    <property type="molecule type" value="Genomic_DNA"/>
</dbReference>
<dbReference type="InterPro" id="IPR016440">
    <property type="entry name" value="Rubredoxin-O_OxRdtase"/>
</dbReference>
<dbReference type="SUPFAM" id="SSF52218">
    <property type="entry name" value="Flavoproteins"/>
    <property type="match status" value="1"/>
</dbReference>
<dbReference type="InterPro" id="IPR036866">
    <property type="entry name" value="RibonucZ/Hydroxyglut_hydro"/>
</dbReference>
<dbReference type="RefSeq" id="WP_184312466.1">
    <property type="nucleotide sequence ID" value="NZ_JACHEN010000031.1"/>
</dbReference>
<proteinExistence type="inferred from homology"/>
<dbReference type="SMART" id="SM00849">
    <property type="entry name" value="Lactamase_B"/>
    <property type="match status" value="1"/>
</dbReference>
<dbReference type="InterPro" id="IPR001279">
    <property type="entry name" value="Metallo-B-lactamas"/>
</dbReference>
<dbReference type="InterPro" id="IPR008254">
    <property type="entry name" value="Flavodoxin/NO_synth"/>
</dbReference>
<dbReference type="GO" id="GO:0016651">
    <property type="term" value="F:oxidoreductase activity, acting on NAD(P)H"/>
    <property type="evidence" value="ECO:0007669"/>
    <property type="project" value="UniProtKB-ARBA"/>
</dbReference>
<dbReference type="PROSITE" id="PS50902">
    <property type="entry name" value="FLAVODOXIN_LIKE"/>
    <property type="match status" value="1"/>
</dbReference>
<evidence type="ECO:0000313" key="4">
    <source>
        <dbReference type="Proteomes" id="UP000579281"/>
    </source>
</evidence>
<dbReference type="PIRSF" id="PIRSF005243">
    <property type="entry name" value="ROO"/>
    <property type="match status" value="1"/>
</dbReference>
<protein>
    <submittedName>
        <fullName evidence="3">Flavorubredoxin</fullName>
    </submittedName>
</protein>
<dbReference type="Pfam" id="PF00258">
    <property type="entry name" value="Flavodoxin_1"/>
    <property type="match status" value="1"/>
</dbReference>
<dbReference type="AlphaFoldDB" id="A0A841L6E0"/>
<dbReference type="PROSITE" id="PS00201">
    <property type="entry name" value="FLAVODOXIN"/>
    <property type="match status" value="1"/>
</dbReference>
<dbReference type="Gene3D" id="3.40.50.360">
    <property type="match status" value="1"/>
</dbReference>
<sequence>MKMLKENVYWVGANDWEVRYFHGYELSTHRGSTYNAYLIKDEKNVLIDTVWEPLAENFLERLKEVIDISKIDYVVVNHAEPDHSGALPAIMEYCPNAVIISSKNGEESIKRHYHKEWNIKVVKTGDKINIGENDMIFVEAPMLHWPDSMFTYLTGKNILFSNDAFGQHFASSEIFNDEVDETEVYQEALKYYANILTPFSKLVIKKIDELKSLNLPVDMIAPSHGILWRENPMRIVEKYYEWATGKSDNSVVIFYNSMWGATKKMAEHIGDGLEAAGISYKIYNVATADKNDVLTEIFKAKGIICGSSTVNNGILSSLTPVLEEMQGLRFIDKVGASFGSYGWSGESPKVLEEFLRKAKVKIIQEPIKFKYIPNEEELQACVDFGKSFGSKLALEM</sequence>
<dbReference type="InterPro" id="IPR045761">
    <property type="entry name" value="ODP_dom"/>
</dbReference>
<name>A0A841L6E0_9FIRM</name>
<dbReference type="SUPFAM" id="SSF56281">
    <property type="entry name" value="Metallo-hydrolase/oxidoreductase"/>
    <property type="match status" value="1"/>
</dbReference>
<dbReference type="InterPro" id="IPR001226">
    <property type="entry name" value="Flavodoxin_CS"/>
</dbReference>